<dbReference type="SFLD" id="SFLDS00003">
    <property type="entry name" value="Haloacid_Dehalogenase"/>
    <property type="match status" value="1"/>
</dbReference>
<dbReference type="EC" id="3.1.3.-" evidence="2"/>
<reference evidence="1 4" key="2">
    <citation type="submission" date="2018-02" db="EMBL/GenBank/DDBJ databases">
        <authorList>
            <person name="Rodrigo-Torres L."/>
            <person name="Arahal R. D."/>
            <person name="Lucena T."/>
        </authorList>
    </citation>
    <scope>NUCLEOTIDE SEQUENCE [LARGE SCALE GENOMIC DNA]</scope>
    <source>
        <strain evidence="1 4">CECT 8486</strain>
    </source>
</reference>
<dbReference type="Proteomes" id="UP000239237">
    <property type="component" value="Unassembled WGS sequence"/>
</dbReference>
<evidence type="ECO:0000313" key="3">
    <source>
        <dbReference type="Proteomes" id="UP000237923"/>
    </source>
</evidence>
<name>A0A2N9K875_9LACO</name>
<dbReference type="InterPro" id="IPR036412">
    <property type="entry name" value="HAD-like_sf"/>
</dbReference>
<gene>
    <name evidence="2" type="primary">ybjI_1</name>
    <name evidence="1" type="ORF">LES8486_00005</name>
    <name evidence="2" type="ORF">LES9216_00152</name>
</gene>
<protein>
    <submittedName>
        <fullName evidence="2">Flavin mononucleotide phosphatase YbjI</fullName>
        <ecNumber evidence="2">3.1.3.-</ecNumber>
    </submittedName>
</protein>
<dbReference type="GO" id="GO:0000287">
    <property type="term" value="F:magnesium ion binding"/>
    <property type="evidence" value="ECO:0007669"/>
    <property type="project" value="TreeGrafter"/>
</dbReference>
<dbReference type="EMBL" id="OKQU01000001">
    <property type="protein sequence ID" value="SPE06265.1"/>
    <property type="molecule type" value="Genomic_DNA"/>
</dbReference>
<reference evidence="2 3" key="1">
    <citation type="submission" date="2018-02" db="EMBL/GenBank/DDBJ databases">
        <authorList>
            <person name="Cohen D.B."/>
            <person name="Kent A.D."/>
        </authorList>
    </citation>
    <scope>NUCLEOTIDE SEQUENCE [LARGE SCALE GENOMIC DNA]</scope>
    <source>
        <strain evidence="2 3">CECT 9216</strain>
    </source>
</reference>
<dbReference type="SFLD" id="SFLDG01140">
    <property type="entry name" value="C2.B:_Phosphomannomutase_and_P"/>
    <property type="match status" value="1"/>
</dbReference>
<dbReference type="EMBL" id="OKQR01000001">
    <property type="protein sequence ID" value="SPD91040.1"/>
    <property type="molecule type" value="Genomic_DNA"/>
</dbReference>
<dbReference type="Proteomes" id="UP000237923">
    <property type="component" value="Unassembled WGS sequence"/>
</dbReference>
<dbReference type="RefSeq" id="WP_072614026.1">
    <property type="nucleotide sequence ID" value="NZ_AP017935.1"/>
</dbReference>
<keyword evidence="2" id="KW-0378">Hydrolase</keyword>
<dbReference type="NCBIfam" id="TIGR00099">
    <property type="entry name" value="Cof-subfamily"/>
    <property type="match status" value="1"/>
</dbReference>
<dbReference type="PANTHER" id="PTHR10000:SF53">
    <property type="entry name" value="5-AMINO-6-(5-PHOSPHO-D-RIBITYLAMINO)URACIL PHOSPHATASE YBJI-RELATED"/>
    <property type="match status" value="1"/>
</dbReference>
<dbReference type="Gene3D" id="3.40.50.1000">
    <property type="entry name" value="HAD superfamily/HAD-like"/>
    <property type="match status" value="1"/>
</dbReference>
<dbReference type="InterPro" id="IPR006379">
    <property type="entry name" value="HAD-SF_hydro_IIB"/>
</dbReference>
<keyword evidence="4" id="KW-1185">Reference proteome</keyword>
<dbReference type="SUPFAM" id="SSF56784">
    <property type="entry name" value="HAD-like"/>
    <property type="match status" value="1"/>
</dbReference>
<accession>A0A2N9K875</accession>
<dbReference type="GeneID" id="99674619"/>
<dbReference type="Pfam" id="PF08282">
    <property type="entry name" value="Hydrolase_3"/>
    <property type="match status" value="1"/>
</dbReference>
<dbReference type="Gene3D" id="3.30.1240.10">
    <property type="match status" value="1"/>
</dbReference>
<dbReference type="InterPro" id="IPR000150">
    <property type="entry name" value="Cof"/>
</dbReference>
<evidence type="ECO:0000313" key="2">
    <source>
        <dbReference type="EMBL" id="SPE06265.1"/>
    </source>
</evidence>
<dbReference type="PANTHER" id="PTHR10000">
    <property type="entry name" value="PHOSPHOSERINE PHOSPHATASE"/>
    <property type="match status" value="1"/>
</dbReference>
<proteinExistence type="predicted"/>
<evidence type="ECO:0000313" key="4">
    <source>
        <dbReference type="Proteomes" id="UP000239237"/>
    </source>
</evidence>
<dbReference type="InterPro" id="IPR023214">
    <property type="entry name" value="HAD_sf"/>
</dbReference>
<dbReference type="KEGG" id="lsu:A6B45_07420"/>
<dbReference type="GO" id="GO:0016791">
    <property type="term" value="F:phosphatase activity"/>
    <property type="evidence" value="ECO:0007669"/>
    <property type="project" value="TreeGrafter"/>
</dbReference>
<sequence length="268" mass="29709">MTLKLIASDLDATFLRDDKTINEPLFREVLQKMKAQNMQFIVATGNHLQKVLEYFKNFEGEYQIIANNGAEVMLDGEVQNVKFLPKEALKTIFSVTEKYLDDVAVGLAFNGQSTTYMLKSQAAIGDTFKISSEYFENLTLVDSIDDVVEPILKSTIVLSHNEVAYMNDLKSILGKIVHVTTSGYGAIDIVDSDVNKANALKYIADALHVEAKDIMAFGDGLNDMEMLEYVGHPVAMTNSDPELLKHDFAVSVADNQNDGVLKTILENV</sequence>
<evidence type="ECO:0000313" key="1">
    <source>
        <dbReference type="EMBL" id="SPD91040.1"/>
    </source>
</evidence>
<dbReference type="NCBIfam" id="TIGR01484">
    <property type="entry name" value="HAD-SF-IIB"/>
    <property type="match status" value="1"/>
</dbReference>
<dbReference type="PROSITE" id="PS01229">
    <property type="entry name" value="COF_2"/>
    <property type="match status" value="1"/>
</dbReference>
<organism evidence="2 3">
    <name type="scientific">Leuconostoc suionicum</name>
    <dbReference type="NCBI Taxonomy" id="1511761"/>
    <lineage>
        <taxon>Bacteria</taxon>
        <taxon>Bacillati</taxon>
        <taxon>Bacillota</taxon>
        <taxon>Bacilli</taxon>
        <taxon>Lactobacillales</taxon>
        <taxon>Lactobacillaceae</taxon>
        <taxon>Leuconostoc</taxon>
    </lineage>
</organism>
<dbReference type="AlphaFoldDB" id="A0A2N9K875"/>
<dbReference type="GO" id="GO:0005829">
    <property type="term" value="C:cytosol"/>
    <property type="evidence" value="ECO:0007669"/>
    <property type="project" value="TreeGrafter"/>
</dbReference>